<feature type="compositionally biased region" description="Polar residues" evidence="1">
    <location>
        <begin position="383"/>
        <end position="399"/>
    </location>
</feature>
<dbReference type="RefSeq" id="XP_040681900.1">
    <property type="nucleotide sequence ID" value="XM_040820412.1"/>
</dbReference>
<feature type="compositionally biased region" description="Polar residues" evidence="1">
    <location>
        <begin position="359"/>
        <end position="375"/>
    </location>
</feature>
<dbReference type="AlphaFoldDB" id="A0A0B2X5W4"/>
<feature type="region of interest" description="Disordered" evidence="1">
    <location>
        <begin position="232"/>
        <end position="263"/>
    </location>
</feature>
<dbReference type="Proteomes" id="UP000030816">
    <property type="component" value="Unassembled WGS sequence"/>
</dbReference>
<accession>A0A0B2X5W4</accession>
<name>A0A0B2X5W4_METAS</name>
<dbReference type="EMBL" id="AZHE01000002">
    <property type="protein sequence ID" value="KHO00835.1"/>
    <property type="molecule type" value="Genomic_DNA"/>
</dbReference>
<evidence type="ECO:0000256" key="1">
    <source>
        <dbReference type="SAM" id="MobiDB-lite"/>
    </source>
</evidence>
<keyword evidence="3" id="KW-1185">Reference proteome</keyword>
<dbReference type="GeneID" id="63736068"/>
<sequence length="548" mass="60284">MLFSKQRSKAEASQDKASNGNRLSGEDPEGQAKPSKAATRRWFSTFRPKAQPRKESLVSNSSHGGSNSRNDAGLLENPRHPVNVNHRRSLSNVFKTVKARYSRDKLDKNESDCREAEVIEALEPASPIAQDPIPYRLEPRQFSPPPRLDVLSDYSSHDSSAEPPTFRACLEKAVADINIKYETPSNSRLMENMTDTGAKRLTNLTSLSFYARSSFRPRYQLPTFVDAPVKTAQSTAGDLQQLSPRESAESSFPTDRKALERGDERGCRLPTLLLDEVLGPSLDLGKFMTPQQTTEPTVSGDSGDCLTKDAVESASSKSSIGTVVCEHAANNNIEPKTDTDAKQHDPGTVTPKDDLVPSVRSTNAATTGDATSTPAKQARGRNRSNSDQPLRSPSGSNFGSFDHESLVSEISSREVRRLRSKSTSDNSENYFEMMLNHRQTSGSSQISMSHDDNIPSVSELVSKFRRMGSLPGKFPEKSPLETPNPHPALRKVSRGKQFETYRNRFSNDSQPDLGLMSNSEEAVDCFQLVVPKTGVRDRDSLSSEDVAA</sequence>
<dbReference type="OrthoDB" id="4937910at2759"/>
<feature type="compositionally biased region" description="Low complexity" evidence="1">
    <location>
        <begin position="59"/>
        <end position="68"/>
    </location>
</feature>
<feature type="compositionally biased region" description="Basic and acidic residues" evidence="1">
    <location>
        <begin position="335"/>
        <end position="355"/>
    </location>
</feature>
<gene>
    <name evidence="2" type="ORF">MAM_01613</name>
</gene>
<evidence type="ECO:0000313" key="3">
    <source>
        <dbReference type="Proteomes" id="UP000030816"/>
    </source>
</evidence>
<reference evidence="2 3" key="1">
    <citation type="journal article" date="2014" name="Proc. Natl. Acad. Sci. U.S.A.">
        <title>Trajectory and genomic determinants of fungal-pathogen speciation and host adaptation.</title>
        <authorList>
            <person name="Hu X."/>
            <person name="Xiao G."/>
            <person name="Zheng P."/>
            <person name="Shang Y."/>
            <person name="Su Y."/>
            <person name="Zhang X."/>
            <person name="Liu X."/>
            <person name="Zhan S."/>
            <person name="St Leger R.J."/>
            <person name="Wang C."/>
        </authorList>
    </citation>
    <scope>NUCLEOTIDE SEQUENCE [LARGE SCALE GENOMIC DNA]</scope>
    <source>
        <strain evidence="2 3">ARSEF 1941</strain>
    </source>
</reference>
<evidence type="ECO:0000313" key="2">
    <source>
        <dbReference type="EMBL" id="KHO00835.1"/>
    </source>
</evidence>
<feature type="region of interest" description="Disordered" evidence="1">
    <location>
        <begin position="473"/>
        <end position="497"/>
    </location>
</feature>
<dbReference type="HOGENOM" id="CLU_495296_0_0_1"/>
<feature type="region of interest" description="Disordered" evidence="1">
    <location>
        <begin position="285"/>
        <end position="306"/>
    </location>
</feature>
<comment type="caution">
    <text evidence="2">The sequence shown here is derived from an EMBL/GenBank/DDBJ whole genome shotgun (WGS) entry which is preliminary data.</text>
</comment>
<feature type="compositionally biased region" description="Basic and acidic residues" evidence="1">
    <location>
        <begin position="401"/>
        <end position="417"/>
    </location>
</feature>
<protein>
    <submittedName>
        <fullName evidence="2">Uncharacterized protein</fullName>
    </submittedName>
</protein>
<feature type="region of interest" description="Disordered" evidence="1">
    <location>
        <begin position="1"/>
        <end position="83"/>
    </location>
</feature>
<proteinExistence type="predicted"/>
<organism evidence="2 3">
    <name type="scientific">Metarhizium album (strain ARSEF 1941)</name>
    <dbReference type="NCBI Taxonomy" id="1081103"/>
    <lineage>
        <taxon>Eukaryota</taxon>
        <taxon>Fungi</taxon>
        <taxon>Dikarya</taxon>
        <taxon>Ascomycota</taxon>
        <taxon>Pezizomycotina</taxon>
        <taxon>Sordariomycetes</taxon>
        <taxon>Hypocreomycetidae</taxon>
        <taxon>Hypocreales</taxon>
        <taxon>Clavicipitaceae</taxon>
        <taxon>Metarhizium</taxon>
    </lineage>
</organism>
<feature type="compositionally biased region" description="Polar residues" evidence="1">
    <location>
        <begin position="232"/>
        <end position="253"/>
    </location>
</feature>
<feature type="compositionally biased region" description="Basic and acidic residues" evidence="1">
    <location>
        <begin position="254"/>
        <end position="263"/>
    </location>
</feature>
<feature type="compositionally biased region" description="Polar residues" evidence="1">
    <location>
        <begin position="289"/>
        <end position="300"/>
    </location>
</feature>
<feature type="region of interest" description="Disordered" evidence="1">
    <location>
        <begin position="332"/>
        <end position="425"/>
    </location>
</feature>